<dbReference type="Proteomes" id="UP001060085">
    <property type="component" value="Linkage Group LG02"/>
</dbReference>
<evidence type="ECO:0000313" key="1">
    <source>
        <dbReference type="EMBL" id="KAI5675587.1"/>
    </source>
</evidence>
<organism evidence="1 2">
    <name type="scientific">Catharanthus roseus</name>
    <name type="common">Madagascar periwinkle</name>
    <name type="synonym">Vinca rosea</name>
    <dbReference type="NCBI Taxonomy" id="4058"/>
    <lineage>
        <taxon>Eukaryota</taxon>
        <taxon>Viridiplantae</taxon>
        <taxon>Streptophyta</taxon>
        <taxon>Embryophyta</taxon>
        <taxon>Tracheophyta</taxon>
        <taxon>Spermatophyta</taxon>
        <taxon>Magnoliopsida</taxon>
        <taxon>eudicotyledons</taxon>
        <taxon>Gunneridae</taxon>
        <taxon>Pentapetalae</taxon>
        <taxon>asterids</taxon>
        <taxon>lamiids</taxon>
        <taxon>Gentianales</taxon>
        <taxon>Apocynaceae</taxon>
        <taxon>Rauvolfioideae</taxon>
        <taxon>Vinceae</taxon>
        <taxon>Catharanthinae</taxon>
        <taxon>Catharanthus</taxon>
    </lineage>
</organism>
<proteinExistence type="predicted"/>
<reference evidence="2" key="1">
    <citation type="journal article" date="2023" name="Nat. Plants">
        <title>Single-cell RNA sequencing provides a high-resolution roadmap for understanding the multicellular compartmentation of specialized metabolism.</title>
        <authorList>
            <person name="Sun S."/>
            <person name="Shen X."/>
            <person name="Li Y."/>
            <person name="Li Y."/>
            <person name="Wang S."/>
            <person name="Li R."/>
            <person name="Zhang H."/>
            <person name="Shen G."/>
            <person name="Guo B."/>
            <person name="Wei J."/>
            <person name="Xu J."/>
            <person name="St-Pierre B."/>
            <person name="Chen S."/>
            <person name="Sun C."/>
        </authorList>
    </citation>
    <scope>NUCLEOTIDE SEQUENCE [LARGE SCALE GENOMIC DNA]</scope>
</reference>
<protein>
    <submittedName>
        <fullName evidence="1">Uncharacterized protein</fullName>
    </submittedName>
</protein>
<comment type="caution">
    <text evidence="1">The sequence shown here is derived from an EMBL/GenBank/DDBJ whole genome shotgun (WGS) entry which is preliminary data.</text>
</comment>
<keyword evidence="2" id="KW-1185">Reference proteome</keyword>
<evidence type="ECO:0000313" key="2">
    <source>
        <dbReference type="Proteomes" id="UP001060085"/>
    </source>
</evidence>
<name>A0ACC0BSM9_CATRO</name>
<gene>
    <name evidence="1" type="ORF">M9H77_06537</name>
</gene>
<sequence>MRQRKNQNPKSPQDDVEKKTQLPSSRFSDKKVFLLCLASRLVNAMLVQTYFNPDEHWQALEVGHRVAFGYGHLTWEWKKGIRSYLHPMIFAFLYKVLAFFHLDTPWFMMKSPRSLQSVLSAVGDLYLYKLSNVVFGDYVAKWALFAQMANWFMFFCITRTLSNSLETVLTLVSLYYWPCMRTSFSKDPVPSRRWGLAVAALACAIRPTSAITWIYVGLLELFFTHDKFKFIFLEVIPIGGLVLGFTSLVDRLMYGSWVIVPLNFLKFNFLSSGGDYYGTHPWHWYFTQGFTVMVFTFLPLMFAGMFMSKEWKFSGLIAWVLGIYSVLGHKEFRFVLPVLPIALMFSGYALAAQGSTAASFGQESTSKRSGKIWSWKSRMAILFLIITNLPMALYMSMVHQRGTEDVMYYLSGEAVKGKVKSILFLMPCHATPYYSTLHHDLPMHFLDCTPSEEKGILDESDQFMMDPTGFIEEFAKTWSLPSHIVLFDSQEKLLKDFLVSHHFHEMKRFFHAHFKVDRDLQASVVLYALEGQ</sequence>
<dbReference type="EMBL" id="CM044702">
    <property type="protein sequence ID" value="KAI5675587.1"/>
    <property type="molecule type" value="Genomic_DNA"/>
</dbReference>
<accession>A0ACC0BSM9</accession>